<dbReference type="InterPro" id="IPR027417">
    <property type="entry name" value="P-loop_NTPase"/>
</dbReference>
<feature type="compositionally biased region" description="Basic and acidic residues" evidence="8">
    <location>
        <begin position="535"/>
        <end position="545"/>
    </location>
</feature>
<evidence type="ECO:0000256" key="3">
    <source>
        <dbReference type="ARBA" id="ARBA00022801"/>
    </source>
</evidence>
<feature type="domain" description="Helicase C-terminal" evidence="11">
    <location>
        <begin position="377"/>
        <end position="521"/>
    </location>
</feature>
<evidence type="ECO:0000259" key="9">
    <source>
        <dbReference type="PROSITE" id="PS50020"/>
    </source>
</evidence>
<dbReference type="Pfam" id="PF00397">
    <property type="entry name" value="WW"/>
    <property type="match status" value="1"/>
</dbReference>
<dbReference type="PANTHER" id="PTHR47958">
    <property type="entry name" value="ATP-DEPENDENT RNA HELICASE DBP3"/>
    <property type="match status" value="1"/>
</dbReference>
<dbReference type="OrthoDB" id="196131at2759"/>
<feature type="domain" description="WW" evidence="9">
    <location>
        <begin position="19"/>
        <end position="53"/>
    </location>
</feature>
<feature type="domain" description="Helicase ATP-binding" evidence="10">
    <location>
        <begin position="174"/>
        <end position="348"/>
    </location>
</feature>
<feature type="compositionally biased region" description="Basic and acidic residues" evidence="8">
    <location>
        <begin position="691"/>
        <end position="707"/>
    </location>
</feature>
<feature type="region of interest" description="Disordered" evidence="8">
    <location>
        <begin position="70"/>
        <end position="139"/>
    </location>
</feature>
<evidence type="ECO:0000256" key="8">
    <source>
        <dbReference type="SAM" id="MobiDB-lite"/>
    </source>
</evidence>
<dbReference type="SMART" id="SM00456">
    <property type="entry name" value="WW"/>
    <property type="match status" value="1"/>
</dbReference>
<dbReference type="Pfam" id="PF00271">
    <property type="entry name" value="Helicase_C"/>
    <property type="match status" value="1"/>
</dbReference>
<dbReference type="SUPFAM" id="SSF52540">
    <property type="entry name" value="P-loop containing nucleoside triphosphate hydrolases"/>
    <property type="match status" value="1"/>
</dbReference>
<keyword evidence="4 7" id="KW-0347">Helicase</keyword>
<dbReference type="Gene3D" id="3.40.50.300">
    <property type="entry name" value="P-loop containing nucleotide triphosphate hydrolases"/>
    <property type="match status" value="2"/>
</dbReference>
<dbReference type="GO" id="GO:0016787">
    <property type="term" value="F:hydrolase activity"/>
    <property type="evidence" value="ECO:0007669"/>
    <property type="project" value="UniProtKB-KW"/>
</dbReference>
<organism evidence="12 13">
    <name type="scientific">Dorcoceras hygrometricum</name>
    <dbReference type="NCBI Taxonomy" id="472368"/>
    <lineage>
        <taxon>Eukaryota</taxon>
        <taxon>Viridiplantae</taxon>
        <taxon>Streptophyta</taxon>
        <taxon>Embryophyta</taxon>
        <taxon>Tracheophyta</taxon>
        <taxon>Spermatophyta</taxon>
        <taxon>Magnoliopsida</taxon>
        <taxon>eudicotyledons</taxon>
        <taxon>Gunneridae</taxon>
        <taxon>Pentapetalae</taxon>
        <taxon>asterids</taxon>
        <taxon>lamiids</taxon>
        <taxon>Lamiales</taxon>
        <taxon>Gesneriaceae</taxon>
        <taxon>Didymocarpoideae</taxon>
        <taxon>Trichosporeae</taxon>
        <taxon>Loxocarpinae</taxon>
        <taxon>Dorcoceras</taxon>
    </lineage>
</organism>
<feature type="compositionally biased region" description="Polar residues" evidence="8">
    <location>
        <begin position="1"/>
        <end position="11"/>
    </location>
</feature>
<evidence type="ECO:0000313" key="12">
    <source>
        <dbReference type="EMBL" id="KZV45674.1"/>
    </source>
</evidence>
<feature type="compositionally biased region" description="Basic and acidic residues" evidence="8">
    <location>
        <begin position="77"/>
        <end position="91"/>
    </location>
</feature>
<dbReference type="PROSITE" id="PS00039">
    <property type="entry name" value="DEAD_ATP_HELICASE"/>
    <property type="match status" value="1"/>
</dbReference>
<feature type="region of interest" description="Disordered" evidence="8">
    <location>
        <begin position="1"/>
        <end position="25"/>
    </location>
</feature>
<feature type="region of interest" description="Disordered" evidence="8">
    <location>
        <begin position="615"/>
        <end position="707"/>
    </location>
</feature>
<keyword evidence="6" id="KW-0694">RNA-binding</keyword>
<dbReference type="Gene3D" id="2.20.70.10">
    <property type="match status" value="1"/>
</dbReference>
<dbReference type="InterPro" id="IPR001650">
    <property type="entry name" value="Helicase_C-like"/>
</dbReference>
<dbReference type="InterPro" id="IPR001202">
    <property type="entry name" value="WW_dom"/>
</dbReference>
<dbReference type="GO" id="GO:0003724">
    <property type="term" value="F:RNA helicase activity"/>
    <property type="evidence" value="ECO:0007669"/>
    <property type="project" value="UniProtKB-EC"/>
</dbReference>
<keyword evidence="2 7" id="KW-0547">Nucleotide-binding</keyword>
<dbReference type="InterPro" id="IPR014001">
    <property type="entry name" value="Helicase_ATP-bd"/>
</dbReference>
<evidence type="ECO:0000259" key="10">
    <source>
        <dbReference type="PROSITE" id="PS51192"/>
    </source>
</evidence>
<evidence type="ECO:0000256" key="6">
    <source>
        <dbReference type="ARBA" id="ARBA00022884"/>
    </source>
</evidence>
<dbReference type="EC" id="3.6.4.13" evidence="1"/>
<evidence type="ECO:0000256" key="2">
    <source>
        <dbReference type="ARBA" id="ARBA00022741"/>
    </source>
</evidence>
<accession>A0A2Z7CM48</accession>
<dbReference type="Pfam" id="PF00270">
    <property type="entry name" value="DEAD"/>
    <property type="match status" value="1"/>
</dbReference>
<feature type="compositionally biased region" description="Basic and acidic residues" evidence="8">
    <location>
        <begin position="575"/>
        <end position="589"/>
    </location>
</feature>
<evidence type="ECO:0000256" key="5">
    <source>
        <dbReference type="ARBA" id="ARBA00022840"/>
    </source>
</evidence>
<reference evidence="12 13" key="1">
    <citation type="journal article" date="2015" name="Proc. Natl. Acad. Sci. U.S.A.">
        <title>The resurrection genome of Boea hygrometrica: A blueprint for survival of dehydration.</title>
        <authorList>
            <person name="Xiao L."/>
            <person name="Yang G."/>
            <person name="Zhang L."/>
            <person name="Yang X."/>
            <person name="Zhao S."/>
            <person name="Ji Z."/>
            <person name="Zhou Q."/>
            <person name="Hu M."/>
            <person name="Wang Y."/>
            <person name="Chen M."/>
            <person name="Xu Y."/>
            <person name="Jin H."/>
            <person name="Xiao X."/>
            <person name="Hu G."/>
            <person name="Bao F."/>
            <person name="Hu Y."/>
            <person name="Wan P."/>
            <person name="Li L."/>
            <person name="Deng X."/>
            <person name="Kuang T."/>
            <person name="Xiang C."/>
            <person name="Zhu J.K."/>
            <person name="Oliver M.J."/>
            <person name="He Y."/>
        </authorList>
    </citation>
    <scope>NUCLEOTIDE SEQUENCE [LARGE SCALE GENOMIC DNA]</scope>
    <source>
        <strain evidence="13">cv. XS01</strain>
    </source>
</reference>
<gene>
    <name evidence="12" type="ORF">F511_02334</name>
</gene>
<dbReference type="CDD" id="cd18787">
    <property type="entry name" value="SF2_C_DEAD"/>
    <property type="match status" value="1"/>
</dbReference>
<evidence type="ECO:0000256" key="1">
    <source>
        <dbReference type="ARBA" id="ARBA00012552"/>
    </source>
</evidence>
<keyword evidence="3 7" id="KW-0378">Hydrolase</keyword>
<dbReference type="PROSITE" id="PS50020">
    <property type="entry name" value="WW_DOMAIN_2"/>
    <property type="match status" value="1"/>
</dbReference>
<dbReference type="SMART" id="SM00490">
    <property type="entry name" value="HELICc"/>
    <property type="match status" value="1"/>
</dbReference>
<dbReference type="PROSITE" id="PS51194">
    <property type="entry name" value="HELICASE_CTER"/>
    <property type="match status" value="1"/>
</dbReference>
<dbReference type="SMART" id="SM00487">
    <property type="entry name" value="DEXDc"/>
    <property type="match status" value="1"/>
</dbReference>
<dbReference type="PROSITE" id="PS01159">
    <property type="entry name" value="WW_DOMAIN_1"/>
    <property type="match status" value="1"/>
</dbReference>
<evidence type="ECO:0000256" key="7">
    <source>
        <dbReference type="RuleBase" id="RU000492"/>
    </source>
</evidence>
<evidence type="ECO:0000256" key="4">
    <source>
        <dbReference type="ARBA" id="ARBA00022806"/>
    </source>
</evidence>
<dbReference type="InterPro" id="IPR036020">
    <property type="entry name" value="WW_dom_sf"/>
</dbReference>
<feature type="compositionally biased region" description="Low complexity" evidence="8">
    <location>
        <begin position="623"/>
        <end position="634"/>
    </location>
</feature>
<evidence type="ECO:0000313" key="13">
    <source>
        <dbReference type="Proteomes" id="UP000250235"/>
    </source>
</evidence>
<comment type="similarity">
    <text evidence="7">Belongs to the DEAD box helicase family.</text>
</comment>
<dbReference type="InterPro" id="IPR000629">
    <property type="entry name" value="RNA-helicase_DEAD-box_CS"/>
</dbReference>
<dbReference type="AlphaFoldDB" id="A0A2Z7CM48"/>
<feature type="compositionally biased region" description="Polar residues" evidence="8">
    <location>
        <begin position="673"/>
        <end position="690"/>
    </location>
</feature>
<dbReference type="CDD" id="cd00201">
    <property type="entry name" value="WW"/>
    <property type="match status" value="1"/>
</dbReference>
<feature type="compositionally biased region" description="Basic and acidic residues" evidence="8">
    <location>
        <begin position="637"/>
        <end position="653"/>
    </location>
</feature>
<keyword evidence="5 7" id="KW-0067">ATP-binding</keyword>
<dbReference type="Proteomes" id="UP000250235">
    <property type="component" value="Unassembled WGS sequence"/>
</dbReference>
<proteinExistence type="inferred from homology"/>
<dbReference type="GO" id="GO:0005524">
    <property type="term" value="F:ATP binding"/>
    <property type="evidence" value="ECO:0007669"/>
    <property type="project" value="UniProtKB-KW"/>
</dbReference>
<dbReference type="GO" id="GO:0003723">
    <property type="term" value="F:RNA binding"/>
    <property type="evidence" value="ECO:0007669"/>
    <property type="project" value="UniProtKB-KW"/>
</dbReference>
<dbReference type="EMBL" id="KQ996030">
    <property type="protein sequence ID" value="KZV45674.1"/>
    <property type="molecule type" value="Genomic_DNA"/>
</dbReference>
<protein>
    <recommendedName>
        <fullName evidence="1">RNA helicase</fullName>
        <ecNumber evidence="1">3.6.4.13</ecNumber>
    </recommendedName>
</protein>
<sequence>MAATATSSSTGVRYAPHDPTLPKPWRGLVDGATGYLYFWNPETNTTQYERPVTSLHASCLPSHNCLSSSLEKSLQGHHSDNDNEDVKRNGEGGKGNGGPIKVESSAGTCENSRSKSDYSMNDSDVKAGEGHGSSASKGAKCSLSAESYRRHHEITVNVQSAGFSAPTPIQAQSWPIALQNKDIVAIAKTGSGKTLGYLIPGFIHLKRRQNNPRLGPTVLVLSPTRELATQIQDEAMKFGRSSKISCTCLYGGAPKGPQLRDLDKGVDIVVATPGRLNDILEMRRISLHQVSYLVLDEADRMLDMGFEPQIRKIVKEVPSRRQTLMYTATWPKEVRRIAADLLVNPVQVNIGNVDELVANKAITQHVEVLSPMDKRKRLEQILRSQEPGSKIIIFCSTKKMCDILAGNIARQFGAAAIHGDKCQGERDHVLSQFRNGSCPVLVATDVAARGLDIKDIRVVINYDFPTGIEDYVHRIGRTGRAGATGVAYTFLCDQDSKHASELVKLLEGADQRVPPEVRDMASHGGGGGMGRSRRWSSDPVERDTGHGGGHYDSSYSGRFGGKDGWAMSSSPDGGGGHDNDHTQQNRHGFESSAVQDSNVRECLPYKSFHESMMAAPKNSNKIPSGGRSPSRNSGWGDGHDRARSRSRSSERFDGASATVTRFSFHESMMAHARSSTSKNEPSSLQGYTDTCESKNDGDLKSHQENSW</sequence>
<dbReference type="FunFam" id="3.40.50.300:FF:000008">
    <property type="entry name" value="ATP-dependent RNA helicase RhlB"/>
    <property type="match status" value="1"/>
</dbReference>
<keyword evidence="13" id="KW-1185">Reference proteome</keyword>
<feature type="compositionally biased region" description="Polar residues" evidence="8">
    <location>
        <begin position="105"/>
        <end position="122"/>
    </location>
</feature>
<dbReference type="SUPFAM" id="SSF51045">
    <property type="entry name" value="WW domain"/>
    <property type="match status" value="1"/>
</dbReference>
<name>A0A2Z7CM48_9LAMI</name>
<feature type="region of interest" description="Disordered" evidence="8">
    <location>
        <begin position="516"/>
        <end position="598"/>
    </location>
</feature>
<dbReference type="InterPro" id="IPR011545">
    <property type="entry name" value="DEAD/DEAH_box_helicase_dom"/>
</dbReference>
<dbReference type="PROSITE" id="PS51192">
    <property type="entry name" value="HELICASE_ATP_BIND_1"/>
    <property type="match status" value="1"/>
</dbReference>
<evidence type="ECO:0000259" key="11">
    <source>
        <dbReference type="PROSITE" id="PS51194"/>
    </source>
</evidence>